<evidence type="ECO:0000313" key="2">
    <source>
        <dbReference type="Proteomes" id="UP001416858"/>
    </source>
</evidence>
<dbReference type="EMBL" id="BAABRO010000023">
    <property type="protein sequence ID" value="GAA5510431.1"/>
    <property type="molecule type" value="Genomic_DNA"/>
</dbReference>
<gene>
    <name evidence="1" type="ORF">Rcae01_05939</name>
</gene>
<name>A0ABP9W013_9BACT</name>
<reference evidence="1 2" key="1">
    <citation type="submission" date="2024-02" db="EMBL/GenBank/DDBJ databases">
        <title>Rhodopirellula caenicola NBRC 110016.</title>
        <authorList>
            <person name="Ichikawa N."/>
            <person name="Katano-Makiyama Y."/>
            <person name="Hidaka K."/>
        </authorList>
    </citation>
    <scope>NUCLEOTIDE SEQUENCE [LARGE SCALE GENOMIC DNA]</scope>
    <source>
        <strain evidence="1 2">NBRC 110016</strain>
    </source>
</reference>
<organism evidence="1 2">
    <name type="scientific">Novipirellula caenicola</name>
    <dbReference type="NCBI Taxonomy" id="1536901"/>
    <lineage>
        <taxon>Bacteria</taxon>
        <taxon>Pseudomonadati</taxon>
        <taxon>Planctomycetota</taxon>
        <taxon>Planctomycetia</taxon>
        <taxon>Pirellulales</taxon>
        <taxon>Pirellulaceae</taxon>
        <taxon>Novipirellula</taxon>
    </lineage>
</organism>
<sequence length="77" mass="8575">MIEVVKMRRGAVGRGNCFLRLFRAAGERLPIEDDTIAFLVAVWSLVTGEGLRGLANRKAASLLSRRRRHGGELKKLN</sequence>
<evidence type="ECO:0000313" key="1">
    <source>
        <dbReference type="EMBL" id="GAA5510431.1"/>
    </source>
</evidence>
<keyword evidence="2" id="KW-1185">Reference proteome</keyword>
<dbReference type="Proteomes" id="UP001416858">
    <property type="component" value="Unassembled WGS sequence"/>
</dbReference>
<proteinExistence type="predicted"/>
<accession>A0ABP9W013</accession>
<protein>
    <submittedName>
        <fullName evidence="1">Uncharacterized protein</fullName>
    </submittedName>
</protein>
<comment type="caution">
    <text evidence="1">The sequence shown here is derived from an EMBL/GenBank/DDBJ whole genome shotgun (WGS) entry which is preliminary data.</text>
</comment>